<dbReference type="CDD" id="cd16014">
    <property type="entry name" value="PLC"/>
    <property type="match status" value="1"/>
</dbReference>
<comment type="similarity">
    <text evidence="1">Belongs to the bacterial phospholipase C family.</text>
</comment>
<dbReference type="GO" id="GO:0034480">
    <property type="term" value="F:phosphatidylcholine phospholipase C activity"/>
    <property type="evidence" value="ECO:0007669"/>
    <property type="project" value="UniProtKB-EC"/>
</dbReference>
<dbReference type="PROSITE" id="PS51318">
    <property type="entry name" value="TAT"/>
    <property type="match status" value="1"/>
</dbReference>
<feature type="domain" description="Bacterial phospholipase C C-terminal" evidence="5">
    <location>
        <begin position="602"/>
        <end position="679"/>
    </location>
</feature>
<evidence type="ECO:0000256" key="3">
    <source>
        <dbReference type="ARBA" id="ARBA00022801"/>
    </source>
</evidence>
<evidence type="ECO:0000313" key="7">
    <source>
        <dbReference type="Proteomes" id="UP000538666"/>
    </source>
</evidence>
<dbReference type="OrthoDB" id="9770871at2"/>
<evidence type="ECO:0000256" key="4">
    <source>
        <dbReference type="SAM" id="SignalP"/>
    </source>
</evidence>
<evidence type="ECO:0000256" key="1">
    <source>
        <dbReference type="ARBA" id="ARBA00009717"/>
    </source>
</evidence>
<dbReference type="InterPro" id="IPR008475">
    <property type="entry name" value="PLipase_C_C"/>
</dbReference>
<dbReference type="InterPro" id="IPR017850">
    <property type="entry name" value="Alkaline_phosphatase_core_sf"/>
</dbReference>
<proteinExistence type="inferred from homology"/>
<dbReference type="PANTHER" id="PTHR31956">
    <property type="entry name" value="NON-SPECIFIC PHOSPHOLIPASE C4-RELATED"/>
    <property type="match status" value="1"/>
</dbReference>
<evidence type="ECO:0000313" key="6">
    <source>
        <dbReference type="EMBL" id="MBB6146072.1"/>
    </source>
</evidence>
<dbReference type="AlphaFoldDB" id="A0A841JXI9"/>
<keyword evidence="7" id="KW-1185">Reference proteome</keyword>
<evidence type="ECO:0000259" key="5">
    <source>
        <dbReference type="Pfam" id="PF05506"/>
    </source>
</evidence>
<dbReference type="Pfam" id="PF04185">
    <property type="entry name" value="Phosphoesterase"/>
    <property type="match status" value="1"/>
</dbReference>
<protein>
    <recommendedName>
        <fullName evidence="2">phospholipase C</fullName>
        <ecNumber evidence="2">3.1.4.3</ecNumber>
    </recommendedName>
</protein>
<dbReference type="Gene3D" id="3.40.720.10">
    <property type="entry name" value="Alkaline Phosphatase, subunit A"/>
    <property type="match status" value="2"/>
</dbReference>
<dbReference type="NCBIfam" id="TIGR03396">
    <property type="entry name" value="PC_PLC"/>
    <property type="match status" value="1"/>
</dbReference>
<keyword evidence="4" id="KW-0732">Signal</keyword>
<feature type="domain" description="Bacterial phospholipase C C-terminal" evidence="5">
    <location>
        <begin position="504"/>
        <end position="589"/>
    </location>
</feature>
<evidence type="ECO:0000256" key="2">
    <source>
        <dbReference type="ARBA" id="ARBA00012018"/>
    </source>
</evidence>
<feature type="chain" id="PRO_5032698564" description="phospholipase C" evidence="4">
    <location>
        <begin position="20"/>
        <end position="695"/>
    </location>
</feature>
<dbReference type="RefSeq" id="WP_050061051.1">
    <property type="nucleotide sequence ID" value="NZ_JACHEK010000008.1"/>
</dbReference>
<dbReference type="GO" id="GO:0016042">
    <property type="term" value="P:lipid catabolic process"/>
    <property type="evidence" value="ECO:0007669"/>
    <property type="project" value="InterPro"/>
</dbReference>
<dbReference type="PANTHER" id="PTHR31956:SF1">
    <property type="entry name" value="NON-SPECIFIC PHOSPHOLIPASE C1"/>
    <property type="match status" value="1"/>
</dbReference>
<dbReference type="Pfam" id="PF05506">
    <property type="entry name" value="PLipase_C_C"/>
    <property type="match status" value="2"/>
</dbReference>
<comment type="caution">
    <text evidence="6">The sequence shown here is derived from an EMBL/GenBank/DDBJ whole genome shotgun (WGS) entry which is preliminary data.</text>
</comment>
<gene>
    <name evidence="6" type="ORF">HNQ77_004042</name>
</gene>
<dbReference type="InterPro" id="IPR006311">
    <property type="entry name" value="TAT_signal"/>
</dbReference>
<dbReference type="EMBL" id="JACHEK010000008">
    <property type="protein sequence ID" value="MBB6146072.1"/>
    <property type="molecule type" value="Genomic_DNA"/>
</dbReference>
<accession>A0A841JXI9</accession>
<dbReference type="EC" id="3.1.4.3" evidence="2"/>
<sequence>MSTDRRTFLQLLATGAASAAFPASIAKALSIPANHRTGTIADVEHIVVMMQENRSFDHYFGTLRGVRGYGDPRAVLLPSGKSIFYQPTTADVNGETLLPFHPGAPNLGLQFIQDLPHDWTTTHDAWNQGSCDQWVPNKGTTSMAHLVRSDIPFHYALADAFTICDAYHCSLLGPTDPNRYYMWTGWVGNDGSGGGPVIDNAEAGYGWSTFPEVLQSAGVSWKIYQDIGLGLNASQFWGWTDDAYIGNYGDNSLLYFHQYQNAPAGSPLADGAKVGTDISASGTLFDQFRADVAANKLPQVSWIVAPEAYTEHPNWPANYGAWYVSQILDALTANPEVWSKTAFFLTYDENDGFFDHMVPLTPPQTRAQGISTVDTTNEIFPGSSEYAAGPYGMGVRVPMVVISPWSKGGWVNSEVFDHTSLIRFIQQRFGAEYGGLKEPNITAWRRAVSGDLTSAFNFASPNDATVPLPSTTSYIPPDNQRHDDYVPVPPANQALPVQEPGTRPARAVPYELYVVGEPNFASGKFAINFANAGRSAAVLQVRAEEGATGPWIYTVGAGEQVSDSFAGTSGSTYDLSVYGPNGFFRAYKGSLAGEGKANLVTEVKYDTRGGGITLEAVNASTSRTTITVADAYYGDKITRTLAPGQTFVETWTLTDSHGWYDFTITVSSDSSFSQQLAGHVETGKDSITDPAIATA</sequence>
<dbReference type="Proteomes" id="UP000538666">
    <property type="component" value="Unassembled WGS sequence"/>
</dbReference>
<feature type="signal peptide" evidence="4">
    <location>
        <begin position="1"/>
        <end position="19"/>
    </location>
</feature>
<dbReference type="SUPFAM" id="SSF53649">
    <property type="entry name" value="Alkaline phosphatase-like"/>
    <property type="match status" value="1"/>
</dbReference>
<dbReference type="InterPro" id="IPR007312">
    <property type="entry name" value="Phosphoesterase"/>
</dbReference>
<name>A0A841JXI9_9BACT</name>
<keyword evidence="3 6" id="KW-0378">Hydrolase</keyword>
<dbReference type="InterPro" id="IPR017767">
    <property type="entry name" value="PC-PLC"/>
</dbReference>
<organism evidence="6 7">
    <name type="scientific">Silvibacterium bohemicum</name>
    <dbReference type="NCBI Taxonomy" id="1577686"/>
    <lineage>
        <taxon>Bacteria</taxon>
        <taxon>Pseudomonadati</taxon>
        <taxon>Acidobacteriota</taxon>
        <taxon>Terriglobia</taxon>
        <taxon>Terriglobales</taxon>
        <taxon>Acidobacteriaceae</taxon>
        <taxon>Silvibacterium</taxon>
    </lineage>
</organism>
<reference evidence="6 7" key="1">
    <citation type="submission" date="2020-08" db="EMBL/GenBank/DDBJ databases">
        <title>Genomic Encyclopedia of Type Strains, Phase IV (KMG-IV): sequencing the most valuable type-strain genomes for metagenomic binning, comparative biology and taxonomic classification.</title>
        <authorList>
            <person name="Goeker M."/>
        </authorList>
    </citation>
    <scope>NUCLEOTIDE SEQUENCE [LARGE SCALE GENOMIC DNA]</scope>
    <source>
        <strain evidence="6 7">DSM 103733</strain>
    </source>
</reference>